<gene>
    <name evidence="2" type="ORF">E5L68_011990</name>
</gene>
<comment type="caution">
    <text evidence="2">The sequence shown here is derived from an EMBL/GenBank/DDBJ whole genome shotgun (WGS) entry which is preliminary data.</text>
</comment>
<proteinExistence type="predicted"/>
<evidence type="ECO:0000256" key="1">
    <source>
        <dbReference type="SAM" id="Phobius"/>
    </source>
</evidence>
<keyword evidence="1" id="KW-1133">Transmembrane helix</keyword>
<keyword evidence="1" id="KW-0812">Transmembrane</keyword>
<reference evidence="2 3" key="1">
    <citation type="submission" date="2024-12" db="EMBL/GenBank/DDBJ databases">
        <authorList>
            <person name="Hu S."/>
        </authorList>
    </citation>
    <scope>NUCLEOTIDE SEQUENCE [LARGE SCALE GENOMIC DNA]</scope>
    <source>
        <strain evidence="2 3">P-25</strain>
    </source>
</reference>
<keyword evidence="1" id="KW-0472">Membrane</keyword>
<protein>
    <recommendedName>
        <fullName evidence="4">FUSC family protein</fullName>
    </recommendedName>
</protein>
<dbReference type="EMBL" id="SRMP02000020">
    <property type="protein sequence ID" value="MFN0292118.1"/>
    <property type="molecule type" value="Genomic_DNA"/>
</dbReference>
<organism evidence="2 3">
    <name type="scientific">Pedobacter helvus</name>
    <dbReference type="NCBI Taxonomy" id="2563444"/>
    <lineage>
        <taxon>Bacteria</taxon>
        <taxon>Pseudomonadati</taxon>
        <taxon>Bacteroidota</taxon>
        <taxon>Sphingobacteriia</taxon>
        <taxon>Sphingobacteriales</taxon>
        <taxon>Sphingobacteriaceae</taxon>
        <taxon>Pedobacter</taxon>
    </lineage>
</organism>
<dbReference type="Proteomes" id="UP001517367">
    <property type="component" value="Unassembled WGS sequence"/>
</dbReference>
<feature type="transmembrane region" description="Helical" evidence="1">
    <location>
        <begin position="25"/>
        <end position="41"/>
    </location>
</feature>
<keyword evidence="3" id="KW-1185">Reference proteome</keyword>
<feature type="transmembrane region" description="Helical" evidence="1">
    <location>
        <begin position="47"/>
        <end position="63"/>
    </location>
</feature>
<dbReference type="RefSeq" id="WP_138730944.1">
    <property type="nucleotide sequence ID" value="NZ_SRMP02000020.1"/>
</dbReference>
<evidence type="ECO:0000313" key="3">
    <source>
        <dbReference type="Proteomes" id="UP001517367"/>
    </source>
</evidence>
<name>A0ABW9JI93_9SPHI</name>
<sequence>MEVQDLKTLTDQQLLEEHKKLKKSNITNAFLIGAFVGIAVYSAVKNGVGFFTFFPLIFAYLLFNSSKKARAIKEELKARNLK</sequence>
<evidence type="ECO:0000313" key="2">
    <source>
        <dbReference type="EMBL" id="MFN0292118.1"/>
    </source>
</evidence>
<accession>A0ABW9JI93</accession>
<evidence type="ECO:0008006" key="4">
    <source>
        <dbReference type="Google" id="ProtNLM"/>
    </source>
</evidence>